<accession>A0A1M6GAK3</accession>
<dbReference type="FunFam" id="3.40.50.300:FF:000221">
    <property type="entry name" value="Multidrug ABC transporter ATP-binding protein"/>
    <property type="match status" value="1"/>
</dbReference>
<feature type="transmembrane region" description="Helical" evidence="9">
    <location>
        <begin position="125"/>
        <end position="145"/>
    </location>
</feature>
<evidence type="ECO:0000256" key="2">
    <source>
        <dbReference type="ARBA" id="ARBA00022448"/>
    </source>
</evidence>
<evidence type="ECO:0000256" key="4">
    <source>
        <dbReference type="ARBA" id="ARBA00022692"/>
    </source>
</evidence>
<organism evidence="12 13">
    <name type="scientific">Dethiosulfatibacter aminovorans DSM 17477</name>
    <dbReference type="NCBI Taxonomy" id="1121476"/>
    <lineage>
        <taxon>Bacteria</taxon>
        <taxon>Bacillati</taxon>
        <taxon>Bacillota</taxon>
        <taxon>Tissierellia</taxon>
        <taxon>Dethiosulfatibacter</taxon>
    </lineage>
</organism>
<dbReference type="InterPro" id="IPR036640">
    <property type="entry name" value="ABC1_TM_sf"/>
</dbReference>
<evidence type="ECO:0000259" key="10">
    <source>
        <dbReference type="PROSITE" id="PS50893"/>
    </source>
</evidence>
<dbReference type="OrthoDB" id="9762778at2"/>
<name>A0A1M6GAK3_9FIRM</name>
<feature type="transmembrane region" description="Helical" evidence="9">
    <location>
        <begin position="55"/>
        <end position="78"/>
    </location>
</feature>
<keyword evidence="8 9" id="KW-0472">Membrane</keyword>
<dbReference type="SUPFAM" id="SSF90123">
    <property type="entry name" value="ABC transporter transmembrane region"/>
    <property type="match status" value="1"/>
</dbReference>
<evidence type="ECO:0000256" key="8">
    <source>
        <dbReference type="ARBA" id="ARBA00023136"/>
    </source>
</evidence>
<comment type="subcellular location">
    <subcellularLocation>
        <location evidence="1">Cell membrane</location>
        <topology evidence="1">Multi-pass membrane protein</topology>
    </subcellularLocation>
</comment>
<dbReference type="GO" id="GO:0005886">
    <property type="term" value="C:plasma membrane"/>
    <property type="evidence" value="ECO:0007669"/>
    <property type="project" value="UniProtKB-SubCell"/>
</dbReference>
<dbReference type="STRING" id="1121476.SAMN02745751_01671"/>
<dbReference type="SMART" id="SM00382">
    <property type="entry name" value="AAA"/>
    <property type="match status" value="1"/>
</dbReference>
<dbReference type="EMBL" id="FQZL01000010">
    <property type="protein sequence ID" value="SHJ06944.1"/>
    <property type="molecule type" value="Genomic_DNA"/>
</dbReference>
<evidence type="ECO:0000256" key="9">
    <source>
        <dbReference type="SAM" id="Phobius"/>
    </source>
</evidence>
<dbReference type="InterPro" id="IPR017871">
    <property type="entry name" value="ABC_transporter-like_CS"/>
</dbReference>
<sequence length="577" mass="64025">MIKVLSYLRTHSVSLFFVLILLVIQATTDLSLPDYMSDVVNTGVMSGNSSVIYEIGGKMLLITLVGAISSVLIGYNAARIGADVAKELRRDVFHKIQYFSNGEFDKFTTSSLITRSTNDIIQIQTFLIMSIRLVLYAPILGIGGIVKALENSPSMSWIIAVSVIVLLGAILLIITAALPKFRMVQKLLDRLNLVARETLDGMLVVRAFNTQEFEEERFDKASKDLLSVNLFVNRSMAALMPLMMLVMNLTTVAIVWVGAKQVSSFQIDIGTMMAYMQYALQIIMAFLMLAMMFVLIPRSVISANRIEEVLVEAEYIADPKSPEVFDEDFEPVVAFHQVEFKYPEGDGNVLHGIDFVAYPGQTTAIIGATGSGKSTLVNLIMRFYDVTEGSISIHNKDIRCITKKILRDKIGYVPQKSLLFSGTIESNLKYANKEATSEMLDEAAAIAQAKEFIQTKEEGYQSEIAQGGNNVSGGQKQRLSIARALVKNAPIYIFDDSFSALDLKTDRKLRKALEKNTKTSTIFIVAQRISSIRHADQILVLDNGYLVGIGTHEELMYGCEVYREIAKSQLSEEELAI</sequence>
<dbReference type="AlphaFoldDB" id="A0A1M6GAK3"/>
<protein>
    <submittedName>
        <fullName evidence="12">ATP-binding cassette, subfamily B</fullName>
    </submittedName>
</protein>
<dbReference type="RefSeq" id="WP_073049128.1">
    <property type="nucleotide sequence ID" value="NZ_FQZL01000010.1"/>
</dbReference>
<evidence type="ECO:0000259" key="11">
    <source>
        <dbReference type="PROSITE" id="PS50929"/>
    </source>
</evidence>
<dbReference type="GO" id="GO:0015421">
    <property type="term" value="F:ABC-type oligopeptide transporter activity"/>
    <property type="evidence" value="ECO:0007669"/>
    <property type="project" value="TreeGrafter"/>
</dbReference>
<dbReference type="InterPro" id="IPR039421">
    <property type="entry name" value="Type_1_exporter"/>
</dbReference>
<dbReference type="SUPFAM" id="SSF52540">
    <property type="entry name" value="P-loop containing nucleoside triphosphate hydrolases"/>
    <property type="match status" value="1"/>
</dbReference>
<evidence type="ECO:0000313" key="12">
    <source>
        <dbReference type="EMBL" id="SHJ06944.1"/>
    </source>
</evidence>
<dbReference type="PROSITE" id="PS50929">
    <property type="entry name" value="ABC_TM1F"/>
    <property type="match status" value="1"/>
</dbReference>
<dbReference type="Gene3D" id="3.40.50.300">
    <property type="entry name" value="P-loop containing nucleotide triphosphate hydrolases"/>
    <property type="match status" value="1"/>
</dbReference>
<evidence type="ECO:0000256" key="6">
    <source>
        <dbReference type="ARBA" id="ARBA00022840"/>
    </source>
</evidence>
<keyword evidence="3" id="KW-1003">Cell membrane</keyword>
<gene>
    <name evidence="12" type="ORF">SAMN02745751_01671</name>
</gene>
<keyword evidence="7 9" id="KW-1133">Transmembrane helix</keyword>
<evidence type="ECO:0000313" key="13">
    <source>
        <dbReference type="Proteomes" id="UP000184052"/>
    </source>
</evidence>
<evidence type="ECO:0000256" key="1">
    <source>
        <dbReference type="ARBA" id="ARBA00004651"/>
    </source>
</evidence>
<dbReference type="InterPro" id="IPR011527">
    <property type="entry name" value="ABC1_TM_dom"/>
</dbReference>
<feature type="domain" description="ABC transmembrane type-1" evidence="11">
    <location>
        <begin position="16"/>
        <end position="298"/>
    </location>
</feature>
<dbReference type="InterPro" id="IPR027417">
    <property type="entry name" value="P-loop_NTPase"/>
</dbReference>
<dbReference type="PANTHER" id="PTHR43394">
    <property type="entry name" value="ATP-DEPENDENT PERMEASE MDL1, MITOCHONDRIAL"/>
    <property type="match status" value="1"/>
</dbReference>
<dbReference type="GO" id="GO:0005524">
    <property type="term" value="F:ATP binding"/>
    <property type="evidence" value="ECO:0007669"/>
    <property type="project" value="UniProtKB-KW"/>
</dbReference>
<dbReference type="InterPro" id="IPR003593">
    <property type="entry name" value="AAA+_ATPase"/>
</dbReference>
<feature type="transmembrane region" description="Helical" evidence="9">
    <location>
        <begin position="157"/>
        <end position="178"/>
    </location>
</feature>
<feature type="domain" description="ABC transporter" evidence="10">
    <location>
        <begin position="333"/>
        <end position="568"/>
    </location>
</feature>
<feature type="transmembrane region" description="Helical" evidence="9">
    <location>
        <begin position="237"/>
        <end position="258"/>
    </location>
</feature>
<dbReference type="PROSITE" id="PS50893">
    <property type="entry name" value="ABC_TRANSPORTER_2"/>
    <property type="match status" value="1"/>
</dbReference>
<proteinExistence type="predicted"/>
<feature type="transmembrane region" description="Helical" evidence="9">
    <location>
        <begin position="278"/>
        <end position="296"/>
    </location>
</feature>
<evidence type="ECO:0000256" key="7">
    <source>
        <dbReference type="ARBA" id="ARBA00022989"/>
    </source>
</evidence>
<dbReference type="GO" id="GO:0016887">
    <property type="term" value="F:ATP hydrolysis activity"/>
    <property type="evidence" value="ECO:0007669"/>
    <property type="project" value="InterPro"/>
</dbReference>
<keyword evidence="4 9" id="KW-0812">Transmembrane</keyword>
<keyword evidence="5" id="KW-0547">Nucleotide-binding</keyword>
<dbReference type="InterPro" id="IPR003439">
    <property type="entry name" value="ABC_transporter-like_ATP-bd"/>
</dbReference>
<dbReference type="Proteomes" id="UP000184052">
    <property type="component" value="Unassembled WGS sequence"/>
</dbReference>
<dbReference type="Gene3D" id="1.20.1560.10">
    <property type="entry name" value="ABC transporter type 1, transmembrane domain"/>
    <property type="match status" value="1"/>
</dbReference>
<dbReference type="CDD" id="cd18548">
    <property type="entry name" value="ABC_6TM_Tm287_like"/>
    <property type="match status" value="1"/>
</dbReference>
<dbReference type="Pfam" id="PF00005">
    <property type="entry name" value="ABC_tran"/>
    <property type="match status" value="1"/>
</dbReference>
<dbReference type="PANTHER" id="PTHR43394:SF1">
    <property type="entry name" value="ATP-BINDING CASSETTE SUB-FAMILY B MEMBER 10, MITOCHONDRIAL"/>
    <property type="match status" value="1"/>
</dbReference>
<evidence type="ECO:0000256" key="3">
    <source>
        <dbReference type="ARBA" id="ARBA00022475"/>
    </source>
</evidence>
<keyword evidence="6 12" id="KW-0067">ATP-binding</keyword>
<dbReference type="PROSITE" id="PS00211">
    <property type="entry name" value="ABC_TRANSPORTER_1"/>
    <property type="match status" value="1"/>
</dbReference>
<keyword evidence="13" id="KW-1185">Reference proteome</keyword>
<evidence type="ECO:0000256" key="5">
    <source>
        <dbReference type="ARBA" id="ARBA00022741"/>
    </source>
</evidence>
<reference evidence="12 13" key="1">
    <citation type="submission" date="2016-11" db="EMBL/GenBank/DDBJ databases">
        <authorList>
            <person name="Jaros S."/>
            <person name="Januszkiewicz K."/>
            <person name="Wedrychowicz H."/>
        </authorList>
    </citation>
    <scope>NUCLEOTIDE SEQUENCE [LARGE SCALE GENOMIC DNA]</scope>
    <source>
        <strain evidence="12 13">DSM 17477</strain>
    </source>
</reference>
<dbReference type="Pfam" id="PF00664">
    <property type="entry name" value="ABC_membrane"/>
    <property type="match status" value="1"/>
</dbReference>
<keyword evidence="2" id="KW-0813">Transport</keyword>